<feature type="transmembrane region" description="Helical" evidence="6">
    <location>
        <begin position="227"/>
        <end position="247"/>
    </location>
</feature>
<sequence>MQPGDTRDAGILKEQKSSRQGLGVALVLFSTICLSIEAVAAKLAYQGGATVMITLTLRYILAAVIFWLIIKAGKYAYRLPRQQLAAVAALSLGAQTLTVLALFEAFRYIPSGMAILFLYLYPTLVAVLSVFVLREPFTWRKGAALLLTFAGCAIILGQPLNGLDLRGVLLSLAAAFTNSIFLVGTTRLLKDIDTTVYNAYVTTIVALATVIITFARGQVSFDFNLQALLAIIVLGIVSTVLAMAALLRGVKIIGASRTAIISTFEPAATAVLGFLILGELLTGWQMAGGLVVLAGVFVLRGRS</sequence>
<name>A0A4Y7RHJ1_9FIRM</name>
<comment type="caution">
    <text evidence="8">The sequence shown here is derived from an EMBL/GenBank/DDBJ whole genome shotgun (WGS) entry which is preliminary data.</text>
</comment>
<feature type="transmembrane region" description="Helical" evidence="6">
    <location>
        <begin position="283"/>
        <end position="299"/>
    </location>
</feature>
<evidence type="ECO:0000313" key="8">
    <source>
        <dbReference type="EMBL" id="TEB07777.1"/>
    </source>
</evidence>
<reference evidence="8 9" key="1">
    <citation type="journal article" date="2018" name="Environ. Microbiol.">
        <title>Novel energy conservation strategies and behaviour of Pelotomaculum schinkii driving syntrophic propionate catabolism.</title>
        <authorList>
            <person name="Hidalgo-Ahumada C.A.P."/>
            <person name="Nobu M.K."/>
            <person name="Narihiro T."/>
            <person name="Tamaki H."/>
            <person name="Liu W.T."/>
            <person name="Kamagata Y."/>
            <person name="Stams A.J.M."/>
            <person name="Imachi H."/>
            <person name="Sousa D.Z."/>
        </authorList>
    </citation>
    <scope>NUCLEOTIDE SEQUENCE [LARGE SCALE GENOMIC DNA]</scope>
    <source>
        <strain evidence="8 9">HH</strain>
    </source>
</reference>
<feature type="transmembrane region" description="Helical" evidence="6">
    <location>
        <begin position="21"/>
        <end position="45"/>
    </location>
</feature>
<feature type="transmembrane region" description="Helical" evidence="6">
    <location>
        <begin position="196"/>
        <end position="215"/>
    </location>
</feature>
<dbReference type="RefSeq" id="WP_190239580.1">
    <property type="nucleotide sequence ID" value="NZ_QFGA01000001.1"/>
</dbReference>
<comment type="subcellular location">
    <subcellularLocation>
        <location evidence="1">Membrane</location>
        <topology evidence="1">Multi-pass membrane protein</topology>
    </subcellularLocation>
</comment>
<feature type="transmembrane region" description="Helical" evidence="6">
    <location>
        <begin position="259"/>
        <end position="277"/>
    </location>
</feature>
<feature type="transmembrane region" description="Helical" evidence="6">
    <location>
        <begin position="167"/>
        <end position="189"/>
    </location>
</feature>
<evidence type="ECO:0000256" key="1">
    <source>
        <dbReference type="ARBA" id="ARBA00004141"/>
    </source>
</evidence>
<feature type="domain" description="EamA" evidence="7">
    <location>
        <begin position="22"/>
        <end position="156"/>
    </location>
</feature>
<evidence type="ECO:0000256" key="2">
    <source>
        <dbReference type="ARBA" id="ARBA00007362"/>
    </source>
</evidence>
<protein>
    <submittedName>
        <fullName evidence="8">EamA-like transporter family protein</fullName>
    </submittedName>
</protein>
<evidence type="ECO:0000259" key="7">
    <source>
        <dbReference type="Pfam" id="PF00892"/>
    </source>
</evidence>
<dbReference type="InterPro" id="IPR037185">
    <property type="entry name" value="EmrE-like"/>
</dbReference>
<dbReference type="GO" id="GO:0016020">
    <property type="term" value="C:membrane"/>
    <property type="evidence" value="ECO:0007669"/>
    <property type="project" value="UniProtKB-SubCell"/>
</dbReference>
<keyword evidence="5 6" id="KW-0472">Membrane</keyword>
<feature type="domain" description="EamA" evidence="7">
    <location>
        <begin position="166"/>
        <end position="299"/>
    </location>
</feature>
<organism evidence="8 9">
    <name type="scientific">Pelotomaculum schinkii</name>
    <dbReference type="NCBI Taxonomy" id="78350"/>
    <lineage>
        <taxon>Bacteria</taxon>
        <taxon>Bacillati</taxon>
        <taxon>Bacillota</taxon>
        <taxon>Clostridia</taxon>
        <taxon>Eubacteriales</taxon>
        <taxon>Desulfotomaculaceae</taxon>
        <taxon>Pelotomaculum</taxon>
    </lineage>
</organism>
<evidence type="ECO:0000313" key="9">
    <source>
        <dbReference type="Proteomes" id="UP000298324"/>
    </source>
</evidence>
<comment type="similarity">
    <text evidence="2">Belongs to the EamA transporter family.</text>
</comment>
<dbReference type="Pfam" id="PF00892">
    <property type="entry name" value="EamA"/>
    <property type="match status" value="2"/>
</dbReference>
<proteinExistence type="inferred from homology"/>
<evidence type="ECO:0000256" key="5">
    <source>
        <dbReference type="ARBA" id="ARBA00023136"/>
    </source>
</evidence>
<keyword evidence="4 6" id="KW-1133">Transmembrane helix</keyword>
<feature type="transmembrane region" description="Helical" evidence="6">
    <location>
        <begin position="51"/>
        <end position="72"/>
    </location>
</feature>
<dbReference type="InterPro" id="IPR050638">
    <property type="entry name" value="AA-Vitamin_Transporters"/>
</dbReference>
<feature type="transmembrane region" description="Helical" evidence="6">
    <location>
        <begin position="84"/>
        <end position="103"/>
    </location>
</feature>
<feature type="transmembrane region" description="Helical" evidence="6">
    <location>
        <begin position="109"/>
        <end position="131"/>
    </location>
</feature>
<dbReference type="SUPFAM" id="SSF103481">
    <property type="entry name" value="Multidrug resistance efflux transporter EmrE"/>
    <property type="match status" value="2"/>
</dbReference>
<feature type="transmembrane region" description="Helical" evidence="6">
    <location>
        <begin position="143"/>
        <end position="161"/>
    </location>
</feature>
<keyword evidence="9" id="KW-1185">Reference proteome</keyword>
<dbReference type="EMBL" id="QFGA01000001">
    <property type="protein sequence ID" value="TEB07777.1"/>
    <property type="molecule type" value="Genomic_DNA"/>
</dbReference>
<dbReference type="AlphaFoldDB" id="A0A4Y7RHJ1"/>
<evidence type="ECO:0000256" key="3">
    <source>
        <dbReference type="ARBA" id="ARBA00022692"/>
    </source>
</evidence>
<keyword evidence="3 6" id="KW-0812">Transmembrane</keyword>
<accession>A0A4Y7RHJ1</accession>
<dbReference type="InterPro" id="IPR000620">
    <property type="entry name" value="EamA_dom"/>
</dbReference>
<dbReference type="PANTHER" id="PTHR32322:SF2">
    <property type="entry name" value="EAMA DOMAIN-CONTAINING PROTEIN"/>
    <property type="match status" value="1"/>
</dbReference>
<dbReference type="Proteomes" id="UP000298324">
    <property type="component" value="Unassembled WGS sequence"/>
</dbReference>
<evidence type="ECO:0000256" key="4">
    <source>
        <dbReference type="ARBA" id="ARBA00022989"/>
    </source>
</evidence>
<evidence type="ECO:0000256" key="6">
    <source>
        <dbReference type="SAM" id="Phobius"/>
    </source>
</evidence>
<gene>
    <name evidence="8" type="ORF">Psch_01332</name>
</gene>
<dbReference type="PANTHER" id="PTHR32322">
    <property type="entry name" value="INNER MEMBRANE TRANSPORTER"/>
    <property type="match status" value="1"/>
</dbReference>